<dbReference type="RefSeq" id="WP_340329809.1">
    <property type="nucleotide sequence ID" value="NZ_JAZHOF010000004.1"/>
</dbReference>
<keyword evidence="1" id="KW-0732">Signal</keyword>
<proteinExistence type="predicted"/>
<organism evidence="2 3">
    <name type="scientific">Microbaculum marinum</name>
    <dbReference type="NCBI Taxonomy" id="1764581"/>
    <lineage>
        <taxon>Bacteria</taxon>
        <taxon>Pseudomonadati</taxon>
        <taxon>Pseudomonadota</taxon>
        <taxon>Alphaproteobacteria</taxon>
        <taxon>Hyphomicrobiales</taxon>
        <taxon>Tepidamorphaceae</taxon>
        <taxon>Microbaculum</taxon>
    </lineage>
</organism>
<gene>
    <name evidence="2" type="ORF">V3328_11545</name>
</gene>
<protein>
    <submittedName>
        <fullName evidence="2">Uncharacterized protein</fullName>
    </submittedName>
</protein>
<dbReference type="Proteomes" id="UP001378188">
    <property type="component" value="Unassembled WGS sequence"/>
</dbReference>
<dbReference type="EMBL" id="JAZHOF010000004">
    <property type="protein sequence ID" value="MEJ8572111.1"/>
    <property type="molecule type" value="Genomic_DNA"/>
</dbReference>
<keyword evidence="3" id="KW-1185">Reference proteome</keyword>
<reference evidence="2 3" key="1">
    <citation type="submission" date="2024-02" db="EMBL/GenBank/DDBJ databases">
        <title>Genome analysis and characterization of Microbaculum marinisediminis sp. nov., isolated from marine sediment.</title>
        <authorList>
            <person name="Du Z.-J."/>
            <person name="Ye Y.-Q."/>
            <person name="Zhang Z.-R."/>
            <person name="Yuan S.-M."/>
            <person name="Zhang X.-Y."/>
        </authorList>
    </citation>
    <scope>NUCLEOTIDE SEQUENCE [LARGE SCALE GENOMIC DNA]</scope>
    <source>
        <strain evidence="2 3">SDUM1044001</strain>
    </source>
</reference>
<feature type="signal peptide" evidence="1">
    <location>
        <begin position="1"/>
        <end position="28"/>
    </location>
</feature>
<evidence type="ECO:0000256" key="1">
    <source>
        <dbReference type="SAM" id="SignalP"/>
    </source>
</evidence>
<comment type="caution">
    <text evidence="2">The sequence shown here is derived from an EMBL/GenBank/DDBJ whole genome shotgun (WGS) entry which is preliminary data.</text>
</comment>
<sequence>MKRRTIPARMCGALVAALAVQAASPVAAAETFGARLTHQLTPPEYCTSNKGKMCTWVLMEAQGNAGKETAPRNGTVDKIRLVACAPAGSFVLQVVRVKPGTEKVKAISTGPVVNYQGTKRNCTASKNFDVEEFDVDVPIRKGQSLAVVATEVRFMYNSGSGPSIMYDPPLAEGDAFRTTSLDSGFLMIQAELAP</sequence>
<evidence type="ECO:0000313" key="3">
    <source>
        <dbReference type="Proteomes" id="UP001378188"/>
    </source>
</evidence>
<evidence type="ECO:0000313" key="2">
    <source>
        <dbReference type="EMBL" id="MEJ8572111.1"/>
    </source>
</evidence>
<dbReference type="AlphaFoldDB" id="A0AAW9RWZ8"/>
<accession>A0AAW9RWZ8</accession>
<name>A0AAW9RWZ8_9HYPH</name>
<feature type="chain" id="PRO_5043398788" evidence="1">
    <location>
        <begin position="29"/>
        <end position="194"/>
    </location>
</feature>